<dbReference type="InterPro" id="IPR036136">
    <property type="entry name" value="Nit/Sulf_reduc_fer-like_dom_sf"/>
</dbReference>
<evidence type="ECO:0000256" key="4">
    <source>
        <dbReference type="ARBA" id="ARBA00022723"/>
    </source>
</evidence>
<keyword evidence="10" id="KW-1185">Reference proteome</keyword>
<dbReference type="InterPro" id="IPR017896">
    <property type="entry name" value="4Fe4S_Fe-S-bd"/>
</dbReference>
<dbReference type="AlphaFoldDB" id="A0A1I4JTM0"/>
<evidence type="ECO:0000256" key="7">
    <source>
        <dbReference type="ARBA" id="ARBA00023014"/>
    </source>
</evidence>
<dbReference type="PRINTS" id="PR00397">
    <property type="entry name" value="SIROHAEM"/>
</dbReference>
<dbReference type="GO" id="GO:0050311">
    <property type="term" value="F:sulfite reductase (ferredoxin) activity"/>
    <property type="evidence" value="ECO:0007669"/>
    <property type="project" value="TreeGrafter"/>
</dbReference>
<dbReference type="PANTHER" id="PTHR11493">
    <property type="entry name" value="SULFITE REDUCTASE [NADPH] SUBUNIT BETA-RELATED"/>
    <property type="match status" value="1"/>
</dbReference>
<dbReference type="SUPFAM" id="SSF55124">
    <property type="entry name" value="Nitrite/Sulfite reductase N-terminal domain-like"/>
    <property type="match status" value="1"/>
</dbReference>
<feature type="domain" description="4Fe-4S ferredoxin-type" evidence="8">
    <location>
        <begin position="173"/>
        <end position="202"/>
    </location>
</feature>
<dbReference type="InterPro" id="IPR045854">
    <property type="entry name" value="NO2/SO3_Rdtase_4Fe4S_sf"/>
</dbReference>
<keyword evidence="6" id="KW-0408">Iron</keyword>
<dbReference type="PROSITE" id="PS00365">
    <property type="entry name" value="NIR_SIR"/>
    <property type="match status" value="1"/>
</dbReference>
<dbReference type="PANTHER" id="PTHR11493:SF54">
    <property type="entry name" value="ANAEROBIC SULFITE REDUCTASE SUBUNIT C"/>
    <property type="match status" value="1"/>
</dbReference>
<keyword evidence="7" id="KW-0411">Iron-sulfur</keyword>
<dbReference type="EMBL" id="FOTI01000025">
    <property type="protein sequence ID" value="SFL69557.1"/>
    <property type="molecule type" value="Genomic_DNA"/>
</dbReference>
<dbReference type="InterPro" id="IPR006067">
    <property type="entry name" value="NO2/SO3_Rdtase_4Fe4S_dom"/>
</dbReference>
<dbReference type="OrthoDB" id="9800558at2"/>
<dbReference type="InterPro" id="IPR045169">
    <property type="entry name" value="NO2/SO3_Rdtase_4Fe4S_prot"/>
</dbReference>
<dbReference type="Pfam" id="PF00037">
    <property type="entry name" value="Fer4"/>
    <property type="match status" value="1"/>
</dbReference>
<dbReference type="GO" id="GO:0000103">
    <property type="term" value="P:sulfate assimilation"/>
    <property type="evidence" value="ECO:0007669"/>
    <property type="project" value="TreeGrafter"/>
</dbReference>
<feature type="domain" description="4Fe-4S ferredoxin-type" evidence="8">
    <location>
        <begin position="206"/>
        <end position="235"/>
    </location>
</feature>
<keyword evidence="4" id="KW-0479">Metal-binding</keyword>
<gene>
    <name evidence="9" type="ORF">SAMN02983006_01796</name>
</gene>
<dbReference type="Gene3D" id="3.90.480.20">
    <property type="match status" value="1"/>
</dbReference>
<dbReference type="RefSeq" id="WP_089861879.1">
    <property type="nucleotide sequence ID" value="NZ_FOTI01000025.1"/>
</dbReference>
<evidence type="ECO:0000259" key="8">
    <source>
        <dbReference type="PROSITE" id="PS51379"/>
    </source>
</evidence>
<evidence type="ECO:0000256" key="1">
    <source>
        <dbReference type="ARBA" id="ARBA00010429"/>
    </source>
</evidence>
<dbReference type="InterPro" id="IPR006066">
    <property type="entry name" value="NO2/SO3_Rdtase_FeS/sirohaem_BS"/>
</dbReference>
<dbReference type="Pfam" id="PF03460">
    <property type="entry name" value="NIR_SIR_ferr"/>
    <property type="match status" value="1"/>
</dbReference>
<organism evidence="9 10">
    <name type="scientific">Halanaerobium salsuginis</name>
    <dbReference type="NCBI Taxonomy" id="29563"/>
    <lineage>
        <taxon>Bacteria</taxon>
        <taxon>Bacillati</taxon>
        <taxon>Bacillota</taxon>
        <taxon>Clostridia</taxon>
        <taxon>Halanaerobiales</taxon>
        <taxon>Halanaerobiaceae</taxon>
        <taxon>Halanaerobium</taxon>
    </lineage>
</organism>
<evidence type="ECO:0000313" key="10">
    <source>
        <dbReference type="Proteomes" id="UP000199006"/>
    </source>
</evidence>
<dbReference type="Proteomes" id="UP000199006">
    <property type="component" value="Unassembled WGS sequence"/>
</dbReference>
<comment type="similarity">
    <text evidence="1">Belongs to the nitrite and sulfite reductase 4Fe-4S domain family.</text>
</comment>
<evidence type="ECO:0000256" key="5">
    <source>
        <dbReference type="ARBA" id="ARBA00023002"/>
    </source>
</evidence>
<evidence type="ECO:0000256" key="2">
    <source>
        <dbReference type="ARBA" id="ARBA00022485"/>
    </source>
</evidence>
<dbReference type="InterPro" id="IPR017900">
    <property type="entry name" value="4Fe4S_Fe_S_CS"/>
</dbReference>
<dbReference type="Gene3D" id="3.30.413.10">
    <property type="entry name" value="Sulfite Reductase Hemoprotein, domain 1"/>
    <property type="match status" value="1"/>
</dbReference>
<sequence>MEKKNIDIDVSKLTSNCFRQSKVKGECMLQMRVPGAVIKAEHLKYAVEIAEKWGNGDFHLGTRQTLSIPGIKYEDVSAVNKFLQSYIKGVEVDTCGVEMEVDSNGYATIGARNIMACIGNKHCLKANVNTTELARKLEKQIFPSPYHIKIGISGCPNDCAKGHFNDFGIIGLVKPEYDYERCIGCGKCVEACQGHATRVLTLTEDKKISKDSCCCVGCGECIVACPTGAWRRNPQEFYRVTIGGRAGKQYPRMGKMFLNFVTEEVLLKMLANWESFSADVLNHKPVYIHGGHLIDRAGYYNFKDKILAGVDLNPEAEVADHIYWAETEYRANIHVK</sequence>
<dbReference type="GO" id="GO:0009337">
    <property type="term" value="C:sulfite reductase complex (NADPH)"/>
    <property type="evidence" value="ECO:0007669"/>
    <property type="project" value="TreeGrafter"/>
</dbReference>
<keyword evidence="3" id="KW-0349">Heme</keyword>
<dbReference type="GO" id="GO:0020037">
    <property type="term" value="F:heme binding"/>
    <property type="evidence" value="ECO:0007669"/>
    <property type="project" value="InterPro"/>
</dbReference>
<dbReference type="GO" id="GO:0016002">
    <property type="term" value="F:sulfite reductase activity"/>
    <property type="evidence" value="ECO:0007669"/>
    <property type="project" value="TreeGrafter"/>
</dbReference>
<evidence type="ECO:0000313" key="9">
    <source>
        <dbReference type="EMBL" id="SFL69557.1"/>
    </source>
</evidence>
<evidence type="ECO:0000256" key="3">
    <source>
        <dbReference type="ARBA" id="ARBA00022617"/>
    </source>
</evidence>
<dbReference type="SUPFAM" id="SSF56014">
    <property type="entry name" value="Nitrite and sulphite reductase 4Fe-4S domain-like"/>
    <property type="match status" value="1"/>
</dbReference>
<keyword evidence="2" id="KW-0004">4Fe-4S</keyword>
<dbReference type="PROSITE" id="PS00198">
    <property type="entry name" value="4FE4S_FER_1"/>
    <property type="match status" value="1"/>
</dbReference>
<protein>
    <submittedName>
        <fullName evidence="9">Anaerobic sulfite reductase subunit C</fullName>
    </submittedName>
</protein>
<dbReference type="GO" id="GO:0051539">
    <property type="term" value="F:4 iron, 4 sulfur cluster binding"/>
    <property type="evidence" value="ECO:0007669"/>
    <property type="project" value="UniProtKB-KW"/>
</dbReference>
<dbReference type="GO" id="GO:0046872">
    <property type="term" value="F:metal ion binding"/>
    <property type="evidence" value="ECO:0007669"/>
    <property type="project" value="UniProtKB-KW"/>
</dbReference>
<reference evidence="9 10" key="1">
    <citation type="submission" date="2016-10" db="EMBL/GenBank/DDBJ databases">
        <authorList>
            <person name="de Groot N.N."/>
        </authorList>
    </citation>
    <scope>NUCLEOTIDE SEQUENCE [LARGE SCALE GENOMIC DNA]</scope>
    <source>
        <strain evidence="9 10">ATCC 51327</strain>
    </source>
</reference>
<dbReference type="PROSITE" id="PS51379">
    <property type="entry name" value="4FE4S_FER_2"/>
    <property type="match status" value="2"/>
</dbReference>
<proteinExistence type="inferred from homology"/>
<accession>A0A1I4JTM0</accession>
<name>A0A1I4JTM0_9FIRM</name>
<dbReference type="InterPro" id="IPR014261">
    <property type="entry name" value="Sulphite_reductase_C"/>
</dbReference>
<dbReference type="Gene3D" id="3.30.70.20">
    <property type="match status" value="1"/>
</dbReference>
<dbReference type="SUPFAM" id="SSF54862">
    <property type="entry name" value="4Fe-4S ferredoxins"/>
    <property type="match status" value="1"/>
</dbReference>
<dbReference type="InterPro" id="IPR005117">
    <property type="entry name" value="NiRdtase/SiRdtase_haem-b_fer"/>
</dbReference>
<dbReference type="Pfam" id="PF01077">
    <property type="entry name" value="NIR_SIR"/>
    <property type="match status" value="1"/>
</dbReference>
<dbReference type="NCBIfam" id="TIGR02912">
    <property type="entry name" value="sulfite_red_C"/>
    <property type="match status" value="1"/>
</dbReference>
<keyword evidence="5" id="KW-0560">Oxidoreductase</keyword>
<dbReference type="STRING" id="29563.SAMN02983006_01796"/>
<evidence type="ECO:0000256" key="6">
    <source>
        <dbReference type="ARBA" id="ARBA00023004"/>
    </source>
</evidence>